<keyword evidence="8" id="KW-0175">Coiled coil</keyword>
<dbReference type="Gene3D" id="3.30.160.20">
    <property type="match status" value="1"/>
</dbReference>
<evidence type="ECO:0000313" key="11">
    <source>
        <dbReference type="Proteomes" id="UP001206128"/>
    </source>
</evidence>
<proteinExistence type="inferred from homology"/>
<evidence type="ECO:0000259" key="9">
    <source>
        <dbReference type="PROSITE" id="PS00745"/>
    </source>
</evidence>
<dbReference type="InterPro" id="IPR005139">
    <property type="entry name" value="PCRF"/>
</dbReference>
<dbReference type="Gene3D" id="3.30.70.1660">
    <property type="match status" value="1"/>
</dbReference>
<evidence type="ECO:0000256" key="2">
    <source>
        <dbReference type="ARBA" id="ARBA00010835"/>
    </source>
</evidence>
<dbReference type="Pfam" id="PF03462">
    <property type="entry name" value="PCRF"/>
    <property type="match status" value="1"/>
</dbReference>
<feature type="domain" description="Prokaryotic-type class I peptide chain release factors" evidence="9">
    <location>
        <begin position="233"/>
        <end position="249"/>
    </location>
</feature>
<dbReference type="GO" id="GO:0016149">
    <property type="term" value="F:translation release factor activity, codon specific"/>
    <property type="evidence" value="ECO:0007669"/>
    <property type="project" value="UniProtKB-UniRule"/>
</dbReference>
<evidence type="ECO:0000256" key="5">
    <source>
        <dbReference type="ARBA" id="ARBA00022917"/>
    </source>
</evidence>
<evidence type="ECO:0000256" key="4">
    <source>
        <dbReference type="ARBA" id="ARBA00022490"/>
    </source>
</evidence>
<comment type="PTM">
    <text evidence="7">Methylated by PrmC. Methylation increases the termination efficiency of RF1.</text>
</comment>
<gene>
    <name evidence="7" type="primary">prfA</name>
    <name evidence="10" type="ORF">LX83_003803</name>
</gene>
<dbReference type="HAMAP" id="MF_00093">
    <property type="entry name" value="Rel_fac_1"/>
    <property type="match status" value="1"/>
</dbReference>
<dbReference type="InterPro" id="IPR045853">
    <property type="entry name" value="Pep_chain_release_fac_I_sf"/>
</dbReference>
<comment type="similarity">
    <text evidence="2 7">Belongs to the prokaryotic/mitochondrial release factor family.</text>
</comment>
<dbReference type="GO" id="GO:0005737">
    <property type="term" value="C:cytoplasm"/>
    <property type="evidence" value="ECO:0007669"/>
    <property type="project" value="UniProtKB-SubCell"/>
</dbReference>
<dbReference type="NCBIfam" id="TIGR00019">
    <property type="entry name" value="prfA"/>
    <property type="match status" value="1"/>
</dbReference>
<protein>
    <recommendedName>
        <fullName evidence="6 7">Peptide chain release factor 1</fullName>
        <shortName evidence="7">RF-1</shortName>
    </recommendedName>
</protein>
<dbReference type="PROSITE" id="PS00745">
    <property type="entry name" value="RF_PROK_I"/>
    <property type="match status" value="1"/>
</dbReference>
<keyword evidence="4 7" id="KW-0963">Cytoplasm</keyword>
<dbReference type="InterPro" id="IPR050057">
    <property type="entry name" value="Prokaryotic/Mito_RF"/>
</dbReference>
<dbReference type="EMBL" id="JAMTCK010000008">
    <property type="protein sequence ID" value="MCP2166931.1"/>
    <property type="molecule type" value="Genomic_DNA"/>
</dbReference>
<evidence type="ECO:0000256" key="3">
    <source>
        <dbReference type="ARBA" id="ARBA00022481"/>
    </source>
</evidence>
<dbReference type="FunFam" id="3.30.160.20:FF:000004">
    <property type="entry name" value="Peptide chain release factor 1"/>
    <property type="match status" value="1"/>
</dbReference>
<keyword evidence="3 7" id="KW-0488">Methylation</keyword>
<organism evidence="10 11">
    <name type="scientific">Goodfellowiella coeruleoviolacea</name>
    <dbReference type="NCBI Taxonomy" id="334858"/>
    <lineage>
        <taxon>Bacteria</taxon>
        <taxon>Bacillati</taxon>
        <taxon>Actinomycetota</taxon>
        <taxon>Actinomycetes</taxon>
        <taxon>Pseudonocardiales</taxon>
        <taxon>Pseudonocardiaceae</taxon>
        <taxon>Goodfellowiella</taxon>
    </lineage>
</organism>
<dbReference type="NCBIfam" id="NF001859">
    <property type="entry name" value="PRK00591.1"/>
    <property type="match status" value="1"/>
</dbReference>
<evidence type="ECO:0000256" key="7">
    <source>
        <dbReference type="HAMAP-Rule" id="MF_00093"/>
    </source>
</evidence>
<dbReference type="Gene3D" id="6.10.140.1950">
    <property type="match status" value="1"/>
</dbReference>
<name>A0AAE3GER8_9PSEU</name>
<evidence type="ECO:0000313" key="10">
    <source>
        <dbReference type="EMBL" id="MCP2166931.1"/>
    </source>
</evidence>
<dbReference type="Pfam" id="PF00472">
    <property type="entry name" value="RF-1"/>
    <property type="match status" value="1"/>
</dbReference>
<dbReference type="InterPro" id="IPR000352">
    <property type="entry name" value="Pep_chain_release_fac_I"/>
</dbReference>
<comment type="subcellular location">
    <subcellularLocation>
        <location evidence="7">Cytoplasm</location>
    </subcellularLocation>
</comment>
<feature type="coiled-coil region" evidence="8">
    <location>
        <begin position="269"/>
        <end position="296"/>
    </location>
</feature>
<evidence type="ECO:0000256" key="1">
    <source>
        <dbReference type="ARBA" id="ARBA00002986"/>
    </source>
</evidence>
<dbReference type="InterPro" id="IPR004373">
    <property type="entry name" value="RF-1"/>
</dbReference>
<evidence type="ECO:0000256" key="8">
    <source>
        <dbReference type="SAM" id="Coils"/>
    </source>
</evidence>
<comment type="caution">
    <text evidence="10">The sequence shown here is derived from an EMBL/GenBank/DDBJ whole genome shotgun (WGS) entry which is preliminary data.</text>
</comment>
<reference evidence="10" key="1">
    <citation type="submission" date="2022-06" db="EMBL/GenBank/DDBJ databases">
        <title>Genomic Encyclopedia of Archaeal and Bacterial Type Strains, Phase II (KMG-II): from individual species to whole genera.</title>
        <authorList>
            <person name="Goeker M."/>
        </authorList>
    </citation>
    <scope>NUCLEOTIDE SEQUENCE</scope>
    <source>
        <strain evidence="10">DSM 43935</strain>
    </source>
</reference>
<accession>A0AAE3GER8</accession>
<dbReference type="SUPFAM" id="SSF75620">
    <property type="entry name" value="Release factor"/>
    <property type="match status" value="1"/>
</dbReference>
<dbReference type="RefSeq" id="WP_253773284.1">
    <property type="nucleotide sequence ID" value="NZ_JAMTCK010000008.1"/>
</dbReference>
<dbReference type="SMART" id="SM00937">
    <property type="entry name" value="PCRF"/>
    <property type="match status" value="1"/>
</dbReference>
<dbReference type="Proteomes" id="UP001206128">
    <property type="component" value="Unassembled WGS sequence"/>
</dbReference>
<feature type="modified residue" description="N5-methylglutamine" evidence="7">
    <location>
        <position position="240"/>
    </location>
</feature>
<sequence length="369" mass="40685">MTPPVQAPLPEALDALLAEHADLEQRLADPAVHADQANARRLGRRYAQLTPIARTVRELEQARNDLVAARELAEEDPAFAGELAELAQRVPELEARLGELLLPRDPHDASDVILEIKSGEGGEESALFAADLLRMYLRYAERRGWRAEVLDGIESELGGYKDVTVAIKGRGDEAEGVWARLKYEAGVHRVQRVPVTESQGRIHTSAAGVLVYPEPEDVEVDIDEKDLRIDVYRSSGHGGQSVNTTDSAVRITHLPTGIVVTCQNERSQLQNKARAMQVLRARLLSLAEEKAQQEASATRRSQVRTVDRSERVRTYNFPESRISDHRVGFKAHNLDAVLDGDLDAVLDALTEADRAERLAASAEPEAARA</sequence>
<keyword evidence="5 7" id="KW-0648">Protein biosynthesis</keyword>
<dbReference type="FunFam" id="3.30.70.1660:FF:000002">
    <property type="entry name" value="Peptide chain release factor 1"/>
    <property type="match status" value="1"/>
</dbReference>
<dbReference type="PANTHER" id="PTHR43804">
    <property type="entry name" value="LD18447P"/>
    <property type="match status" value="1"/>
</dbReference>
<evidence type="ECO:0000256" key="6">
    <source>
        <dbReference type="ARBA" id="ARBA00050039"/>
    </source>
</evidence>
<dbReference type="PANTHER" id="PTHR43804:SF7">
    <property type="entry name" value="LD18447P"/>
    <property type="match status" value="1"/>
</dbReference>
<dbReference type="AlphaFoldDB" id="A0AAE3GER8"/>
<comment type="function">
    <text evidence="1 7">Peptide chain release factor 1 directs the termination of translation in response to the peptide chain termination codons UAG and UAA.</text>
</comment>
<keyword evidence="11" id="KW-1185">Reference proteome</keyword>